<dbReference type="OrthoDB" id="2130750at2759"/>
<feature type="compositionally biased region" description="Polar residues" evidence="1">
    <location>
        <begin position="714"/>
        <end position="737"/>
    </location>
</feature>
<feature type="compositionally biased region" description="Low complexity" evidence="1">
    <location>
        <begin position="678"/>
        <end position="690"/>
    </location>
</feature>
<dbReference type="Gene3D" id="2.30.30.190">
    <property type="entry name" value="CAP Gly-rich-like domain"/>
    <property type="match status" value="1"/>
</dbReference>
<dbReference type="PROSITE" id="PS50245">
    <property type="entry name" value="CAP_GLY_2"/>
    <property type="match status" value="1"/>
</dbReference>
<feature type="compositionally biased region" description="Low complexity" evidence="1">
    <location>
        <begin position="936"/>
        <end position="957"/>
    </location>
</feature>
<evidence type="ECO:0000259" key="2">
    <source>
        <dbReference type="PROSITE" id="PS50097"/>
    </source>
</evidence>
<dbReference type="InterPro" id="IPR036859">
    <property type="entry name" value="CAP-Gly_dom_sf"/>
</dbReference>
<feature type="compositionally biased region" description="Polar residues" evidence="1">
    <location>
        <begin position="827"/>
        <end position="855"/>
    </location>
</feature>
<dbReference type="InterPro" id="IPR011333">
    <property type="entry name" value="SKP1/BTB/POZ_sf"/>
</dbReference>
<feature type="compositionally biased region" description="Low complexity" evidence="1">
    <location>
        <begin position="1035"/>
        <end position="1048"/>
    </location>
</feature>
<dbReference type="InterPro" id="IPR000210">
    <property type="entry name" value="BTB/POZ_dom"/>
</dbReference>
<dbReference type="PANTHER" id="PTHR22427:SF7">
    <property type="entry name" value="GH15728P"/>
    <property type="match status" value="1"/>
</dbReference>
<feature type="region of interest" description="Disordered" evidence="1">
    <location>
        <begin position="636"/>
        <end position="976"/>
    </location>
</feature>
<dbReference type="PANTHER" id="PTHR22427">
    <property type="entry name" value="GH15728P"/>
    <property type="match status" value="1"/>
</dbReference>
<feature type="compositionally biased region" description="Low complexity" evidence="1">
    <location>
        <begin position="789"/>
        <end position="803"/>
    </location>
</feature>
<evidence type="ECO:0000259" key="3">
    <source>
        <dbReference type="PROSITE" id="PS50245"/>
    </source>
</evidence>
<evidence type="ECO:0000256" key="1">
    <source>
        <dbReference type="SAM" id="MobiDB-lite"/>
    </source>
</evidence>
<feature type="domain" description="BTB" evidence="2">
    <location>
        <begin position="195"/>
        <end position="284"/>
    </location>
</feature>
<dbReference type="STRING" id="1109443.G4TWL9"/>
<dbReference type="PROSITE" id="PS50097">
    <property type="entry name" value="BTB"/>
    <property type="match status" value="1"/>
</dbReference>
<name>G4TWL9_SERID</name>
<evidence type="ECO:0000313" key="5">
    <source>
        <dbReference type="Proteomes" id="UP000007148"/>
    </source>
</evidence>
<dbReference type="SUPFAM" id="SSF74924">
    <property type="entry name" value="Cap-Gly domain"/>
    <property type="match status" value="1"/>
</dbReference>
<feature type="compositionally biased region" description="Low complexity" evidence="1">
    <location>
        <begin position="914"/>
        <end position="924"/>
    </location>
</feature>
<dbReference type="Gene3D" id="3.30.710.10">
    <property type="entry name" value="Potassium Channel Kv1.1, Chain A"/>
    <property type="match status" value="1"/>
</dbReference>
<dbReference type="InParanoid" id="G4TWL9"/>
<organism evidence="4 5">
    <name type="scientific">Serendipita indica (strain DSM 11827)</name>
    <name type="common">Root endophyte fungus</name>
    <name type="synonym">Piriformospora indica</name>
    <dbReference type="NCBI Taxonomy" id="1109443"/>
    <lineage>
        <taxon>Eukaryota</taxon>
        <taxon>Fungi</taxon>
        <taxon>Dikarya</taxon>
        <taxon>Basidiomycota</taxon>
        <taxon>Agaricomycotina</taxon>
        <taxon>Agaricomycetes</taxon>
        <taxon>Sebacinales</taxon>
        <taxon>Serendipitaceae</taxon>
        <taxon>Serendipita</taxon>
    </lineage>
</organism>
<sequence>MALSPPRSKLFEAHANSAAVWQADLKKLFHHAKERYADVMWEVSDGDDAPIEEVYGHKAIVYARAPMKFQASYFSFRPRPPATPDPYDDGYGPDQSTFSLQIEPSSPLDSVMQDFDRIRGGSPSQNEDGILRLNTSLNPALFSNQLEYLYTAQGMGQAFEWLFEPETHDLEESEEERLDKLRKDLCYMWRSRLFADVRIALVGDFRKSDVPQDEDTAVVFFSHRFILVSRSPYFHKALQGSFQAPSLPLDGTLLTLQLPSTAFTPASLHWALGFMYAGTLNFSHRTFDLDTAFAIYRSAQYLIMATMRVEIEAYIIEEMLHGLFHAYLTLAEYEKITAGKWGVGGCRCRQCQRRVPRVLEFAQSPDIGNKTLDRGAMRGLVGMFGEGWCISEFAALSTKTRALVLNGLKKRTTPQNIFPLLFASEAALAKLDVINDSWRDSVLDLVTRAQKNIDEVLCDFSEKCFEQQEWLEIMDSDGTQFQDMDKVDWIMRSVGRGLKDTNAPTVYQTLVSSILLRPHPTNTSATLLPNNSPVRLRVEETRMEVIRWLKKHWINVRMVGGFDHLQTWSLTEIGHELEISIPDLRSVGSSSKGAVTRTGLHVTVPREKPDPDLEGNGVTATSMRANVLNRNAARISPSIARDPKKDVVHSVTITRSSNVSRPRESAVESNADEDTRSRAISTSSFASSRTGPPPEVASTSDSTPSTPRLPEVSFSRSNTLHSVTSTNDTHQTTNSLPSEPPARSVTGRRTVMSNTTSAADSPASSRPKSLAASVKSTTSTIRREKTSPTSPTSANGSNAANNTIKAKAEPRRSTVSSSTTPAITKPTPRSSVASNLSRPSSRVSDASGVSGSFKSAKSELEVPPVPRARTTSLVSTTSTVSTRTDSGGSKTAGKTRGTLTVSTPKVLRARKTSDASVVSSASVSNQKGTATPRRPSSQASVRSTVSSKTTPVKRTTPPKVPDVPSEAPKRAPRVSTTQAPARNLLFQQHPPVVVHIAEPDEPSTPPPLPAKEPKRDTIESIGGLAPTSQKDKRPSNTSTISTNSGSTIKVTRKRSNDTITELSEKDVSTLRAKALARLVGNSPSPSRPTAAEAVSPITSPREPASPTPSHSTATYSLVASPPSYVTPVTNTAQPAPEPYYYPPDTTPPGITLKVGIPCIIVSRRARFRAFARYLGEVLGERGPWIGVEVPLGEFSGTDKLEGRDWHDGSWNGVRYFEIQNAGWDDDEKAKRRRMGGPYGYGRKRDGESTLSVDQRSARMRSASPAVSDVSTYESRGLFVRPQQVLYVLDARADY</sequence>
<feature type="domain" description="CAP-Gly" evidence="3">
    <location>
        <begin position="1175"/>
        <end position="1280"/>
    </location>
</feature>
<proteinExistence type="predicted"/>
<accession>G4TWL9</accession>
<dbReference type="SUPFAM" id="SSF54695">
    <property type="entry name" value="POZ domain"/>
    <property type="match status" value="1"/>
</dbReference>
<gene>
    <name evidence="4" type="ORF">PIIN_09702</name>
</gene>
<feature type="compositionally biased region" description="Polar residues" evidence="1">
    <location>
        <begin position="751"/>
        <end position="767"/>
    </location>
</feature>
<dbReference type="EMBL" id="CAFZ01000504">
    <property type="protein sequence ID" value="CCA75712.1"/>
    <property type="molecule type" value="Genomic_DNA"/>
</dbReference>
<dbReference type="InterPro" id="IPR000938">
    <property type="entry name" value="CAP-Gly_domain"/>
</dbReference>
<feature type="region of interest" description="Disordered" evidence="1">
    <location>
        <begin position="1079"/>
        <end position="1115"/>
    </location>
</feature>
<feature type="compositionally biased region" description="Polar residues" evidence="1">
    <location>
        <begin position="697"/>
        <end position="706"/>
    </location>
</feature>
<dbReference type="SMART" id="SM00225">
    <property type="entry name" value="BTB"/>
    <property type="match status" value="1"/>
</dbReference>
<reference evidence="4 5" key="1">
    <citation type="journal article" date="2011" name="PLoS Pathog.">
        <title>Endophytic Life Strategies Decoded by Genome and Transcriptome Analyses of the Mutualistic Root Symbiont Piriformospora indica.</title>
        <authorList>
            <person name="Zuccaro A."/>
            <person name="Lahrmann U."/>
            <person name="Guldener U."/>
            <person name="Langen G."/>
            <person name="Pfiffi S."/>
            <person name="Biedenkopf D."/>
            <person name="Wong P."/>
            <person name="Samans B."/>
            <person name="Grimm C."/>
            <person name="Basiewicz M."/>
            <person name="Murat C."/>
            <person name="Martin F."/>
            <person name="Kogel K.H."/>
        </authorList>
    </citation>
    <scope>NUCLEOTIDE SEQUENCE [LARGE SCALE GENOMIC DNA]</scope>
    <source>
        <strain evidence="4 5">DSM 11827</strain>
    </source>
</reference>
<dbReference type="CDD" id="cd18186">
    <property type="entry name" value="BTB_POZ_ZBTB_KLHL-like"/>
    <property type="match status" value="1"/>
</dbReference>
<feature type="region of interest" description="Disordered" evidence="1">
    <location>
        <begin position="996"/>
        <end position="1015"/>
    </location>
</feature>
<protein>
    <recommendedName>
        <fullName evidence="6">BTB domain-containing protein</fullName>
    </recommendedName>
</protein>
<dbReference type="Proteomes" id="UP000007148">
    <property type="component" value="Unassembled WGS sequence"/>
</dbReference>
<evidence type="ECO:0008006" key="6">
    <source>
        <dbReference type="Google" id="ProtNLM"/>
    </source>
</evidence>
<dbReference type="Pfam" id="PF00651">
    <property type="entry name" value="BTB"/>
    <property type="match status" value="1"/>
</dbReference>
<dbReference type="OMA" id="HIRVQVE"/>
<dbReference type="HOGENOM" id="CLU_002951_0_0_1"/>
<comment type="caution">
    <text evidence="4">The sequence shown here is derived from an EMBL/GenBank/DDBJ whole genome shotgun (WGS) entry which is preliminary data.</text>
</comment>
<evidence type="ECO:0000313" key="4">
    <source>
        <dbReference type="EMBL" id="CCA75712.1"/>
    </source>
</evidence>
<feature type="region of interest" description="Disordered" evidence="1">
    <location>
        <begin position="1227"/>
        <end position="1257"/>
    </location>
</feature>
<feature type="compositionally biased region" description="Low complexity" evidence="1">
    <location>
        <begin position="869"/>
        <end position="889"/>
    </location>
</feature>
<feature type="compositionally biased region" description="Polar residues" evidence="1">
    <location>
        <begin position="651"/>
        <end position="660"/>
    </location>
</feature>
<keyword evidence="5" id="KW-1185">Reference proteome</keyword>
<feature type="region of interest" description="Disordered" evidence="1">
    <location>
        <begin position="1020"/>
        <end position="1056"/>
    </location>
</feature>
<dbReference type="eggNOG" id="ENOG502QWKJ">
    <property type="taxonomic scope" value="Eukaryota"/>
</dbReference>